<keyword evidence="3" id="KW-1185">Reference proteome</keyword>
<evidence type="ECO:0000313" key="2">
    <source>
        <dbReference type="EMBL" id="SET39867.1"/>
    </source>
</evidence>
<accession>A0A511TA16</accession>
<gene>
    <name evidence="1" type="ORF">MFU01_60580</name>
    <name evidence="2" type="ORF">SAMN05443572_102140</name>
</gene>
<dbReference type="Proteomes" id="UP000183760">
    <property type="component" value="Unassembled WGS sequence"/>
</dbReference>
<reference evidence="1 4" key="2">
    <citation type="submission" date="2019-07" db="EMBL/GenBank/DDBJ databases">
        <title>Whole genome shotgun sequence of Myxococcus fulvus NBRC 100333.</title>
        <authorList>
            <person name="Hosoyama A."/>
            <person name="Uohara A."/>
            <person name="Ohji S."/>
            <person name="Ichikawa N."/>
        </authorList>
    </citation>
    <scope>NUCLEOTIDE SEQUENCE [LARGE SCALE GENOMIC DNA]</scope>
    <source>
        <strain evidence="1 4">NBRC 100333</strain>
    </source>
</reference>
<protein>
    <submittedName>
        <fullName evidence="1">Uncharacterized protein</fullName>
    </submittedName>
</protein>
<dbReference type="AlphaFoldDB" id="A0A511TA16"/>
<dbReference type="EMBL" id="FOIB01000002">
    <property type="protein sequence ID" value="SET39867.1"/>
    <property type="molecule type" value="Genomic_DNA"/>
</dbReference>
<evidence type="ECO:0000313" key="1">
    <source>
        <dbReference type="EMBL" id="GEN11021.1"/>
    </source>
</evidence>
<name>A0A511TA16_MYXFU</name>
<dbReference type="STRING" id="1334629.MFUL124B02_32000"/>
<evidence type="ECO:0000313" key="3">
    <source>
        <dbReference type="Proteomes" id="UP000183760"/>
    </source>
</evidence>
<proteinExistence type="predicted"/>
<evidence type="ECO:0000313" key="4">
    <source>
        <dbReference type="Proteomes" id="UP000321514"/>
    </source>
</evidence>
<reference evidence="2 3" key="1">
    <citation type="submission" date="2016-10" db="EMBL/GenBank/DDBJ databases">
        <authorList>
            <person name="Varghese N."/>
            <person name="Submissions S."/>
        </authorList>
    </citation>
    <scope>NUCLEOTIDE SEQUENCE [LARGE SCALE GENOMIC DNA]</scope>
    <source>
        <strain evidence="2 3">DSM 16525</strain>
    </source>
</reference>
<dbReference type="EMBL" id="BJXR01000043">
    <property type="protein sequence ID" value="GEN11021.1"/>
    <property type="molecule type" value="Genomic_DNA"/>
</dbReference>
<sequence>MRRWLLLGLCVSTQAWAQDYRACKELFVSPLAAKVESTNASGSAWDEGSLADPELTAMAVDVEGASPVVIGPKQEDATVLLWNSLFLEESRSGAWLPVGVGGSLHLLLTDSDEGPSDYIGAFSVTVPESLAQTGTAFILTSSTGTQQMPLTLRISATDGKRTCAGLEKAGPVRYELPAPMFTARVDNGLFEKIRSAQRCKAGSTQRECKPESYDVLYTPELMKDTWVTLVSGGPFAGNPGKFFAVAVGLEPARRQVAYVGRCDAVKKAPALGETLACVLGNKATLISIEKGKPKTRAANARELEALKEPPADEPAESKPSP</sequence>
<organism evidence="1 4">
    <name type="scientific">Myxococcus fulvus</name>
    <dbReference type="NCBI Taxonomy" id="33"/>
    <lineage>
        <taxon>Bacteria</taxon>
        <taxon>Pseudomonadati</taxon>
        <taxon>Myxococcota</taxon>
        <taxon>Myxococcia</taxon>
        <taxon>Myxococcales</taxon>
        <taxon>Cystobacterineae</taxon>
        <taxon>Myxococcaceae</taxon>
        <taxon>Myxococcus</taxon>
    </lineage>
</organism>
<dbReference type="Proteomes" id="UP000321514">
    <property type="component" value="Unassembled WGS sequence"/>
</dbReference>
<comment type="caution">
    <text evidence="1">The sequence shown here is derived from an EMBL/GenBank/DDBJ whole genome shotgun (WGS) entry which is preliminary data.</text>
</comment>